<gene>
    <name evidence="2" type="ORF">HZF10_03500</name>
</gene>
<proteinExistence type="predicted"/>
<protein>
    <submittedName>
        <fullName evidence="2">Uncharacterized protein</fullName>
    </submittedName>
</protein>
<dbReference type="Proteomes" id="UP000535020">
    <property type="component" value="Unassembled WGS sequence"/>
</dbReference>
<evidence type="ECO:0000313" key="2">
    <source>
        <dbReference type="EMBL" id="NYA69973.1"/>
    </source>
</evidence>
<sequence length="93" mass="10527">MIADDKKRGIDDPELNQDASTYDKDESFEDSDDFHKYDDTQNSNVSQDDAIAQSNDSVNANARNHTPTFTRTYDKNASDEVDRSGRYDGEINV</sequence>
<evidence type="ECO:0000256" key="1">
    <source>
        <dbReference type="SAM" id="MobiDB-lite"/>
    </source>
</evidence>
<dbReference type="EMBL" id="JACBJI010000001">
    <property type="protein sequence ID" value="NYA69973.1"/>
    <property type="molecule type" value="Genomic_DNA"/>
</dbReference>
<feature type="compositionally biased region" description="Basic and acidic residues" evidence="1">
    <location>
        <begin position="72"/>
        <end position="93"/>
    </location>
</feature>
<name>A0A7Y8Y170_9FLAO</name>
<reference evidence="2 3" key="1">
    <citation type="submission" date="2020-07" db="EMBL/GenBank/DDBJ databases">
        <authorList>
            <person name="Sun Q."/>
        </authorList>
    </citation>
    <scope>NUCLEOTIDE SEQUENCE [LARGE SCALE GENOMIC DNA]</scope>
    <source>
        <strain evidence="2 3">MAH-1</strain>
    </source>
</reference>
<feature type="compositionally biased region" description="Polar residues" evidence="1">
    <location>
        <begin position="40"/>
        <end position="71"/>
    </location>
</feature>
<organism evidence="2 3">
    <name type="scientific">Flavobacterium agri</name>
    <dbReference type="NCBI Taxonomy" id="2743471"/>
    <lineage>
        <taxon>Bacteria</taxon>
        <taxon>Pseudomonadati</taxon>
        <taxon>Bacteroidota</taxon>
        <taxon>Flavobacteriia</taxon>
        <taxon>Flavobacteriales</taxon>
        <taxon>Flavobacteriaceae</taxon>
        <taxon>Flavobacterium</taxon>
    </lineage>
</organism>
<accession>A0A7Y8Y170</accession>
<comment type="caution">
    <text evidence="2">The sequence shown here is derived from an EMBL/GenBank/DDBJ whole genome shotgun (WGS) entry which is preliminary data.</text>
</comment>
<feature type="region of interest" description="Disordered" evidence="1">
    <location>
        <begin position="1"/>
        <end position="93"/>
    </location>
</feature>
<dbReference type="AlphaFoldDB" id="A0A7Y8Y170"/>
<feature type="compositionally biased region" description="Basic and acidic residues" evidence="1">
    <location>
        <begin position="1"/>
        <end position="11"/>
    </location>
</feature>
<keyword evidence="3" id="KW-1185">Reference proteome</keyword>
<dbReference type="RefSeq" id="WP_176004789.1">
    <property type="nucleotide sequence ID" value="NZ_JABWMI010000005.1"/>
</dbReference>
<evidence type="ECO:0000313" key="3">
    <source>
        <dbReference type="Proteomes" id="UP000535020"/>
    </source>
</evidence>